<evidence type="ECO:0000313" key="2">
    <source>
        <dbReference type="EMBL" id="CEF68643.1"/>
    </source>
</evidence>
<dbReference type="CTD" id="36381013"/>
<feature type="region of interest" description="Disordered" evidence="1">
    <location>
        <begin position="33"/>
        <end position="164"/>
    </location>
</feature>
<dbReference type="STRING" id="34506.A0A090LKG8"/>
<evidence type="ECO:0000313" key="4">
    <source>
        <dbReference type="WBParaSite" id="SRAE_2000329800.1"/>
    </source>
</evidence>
<gene>
    <name evidence="2 4 5" type="ORF">SRAE_2000329800</name>
</gene>
<dbReference type="WBParaSite" id="SRAE_2000329800.1">
    <property type="protein sequence ID" value="SRAE_2000329800.1"/>
    <property type="gene ID" value="WBGene00263520"/>
</dbReference>
<dbReference type="WormBase" id="SRAE_2000329800">
    <property type="protein sequence ID" value="SRP03938"/>
    <property type="gene ID" value="WBGene00263520"/>
</dbReference>
<dbReference type="GeneID" id="36381013"/>
<dbReference type="RefSeq" id="XP_024507843.1">
    <property type="nucleotide sequence ID" value="XM_024654476.1"/>
</dbReference>
<feature type="compositionally biased region" description="Acidic residues" evidence="1">
    <location>
        <begin position="113"/>
        <end position="164"/>
    </location>
</feature>
<feature type="compositionally biased region" description="Basic and acidic residues" evidence="1">
    <location>
        <begin position="85"/>
        <end position="112"/>
    </location>
</feature>
<sequence length="164" mass="18532">MGKIVKADKKKWSDVEVDGNLLKDPEFANLVSVEESCDEPTSKKSKKDNGNNDIKKGSGTQKNKGDEYFDDYVNEEVAQQNSNGHEAEKKNGSGNNVEDKEENKNKTNKETDAENEDVSDEELEDEELEGEECDRELDEEIEGEEAFDEEADDEVEAEEEETEE</sequence>
<evidence type="ECO:0000256" key="1">
    <source>
        <dbReference type="SAM" id="MobiDB-lite"/>
    </source>
</evidence>
<reference evidence="4" key="2">
    <citation type="submission" date="2020-12" db="UniProtKB">
        <authorList>
            <consortium name="WormBaseParasite"/>
        </authorList>
    </citation>
    <scope>IDENTIFICATION</scope>
</reference>
<evidence type="ECO:0000313" key="5">
    <source>
        <dbReference type="WormBase" id="SRAE_2000329800"/>
    </source>
</evidence>
<protein>
    <submittedName>
        <fullName evidence="2 4">Uncharacterized protein</fullName>
    </submittedName>
</protein>
<proteinExistence type="predicted"/>
<reference evidence="2 3" key="1">
    <citation type="submission" date="2014-09" db="EMBL/GenBank/DDBJ databases">
        <authorList>
            <person name="Martin A.A."/>
        </authorList>
    </citation>
    <scope>NUCLEOTIDE SEQUENCE</scope>
    <source>
        <strain evidence="3">ED321</strain>
        <strain evidence="2">ED321 Heterogonic</strain>
    </source>
</reference>
<dbReference type="OMA" id="ETRTAWW"/>
<evidence type="ECO:0000313" key="3">
    <source>
        <dbReference type="Proteomes" id="UP000035682"/>
    </source>
</evidence>
<name>A0A090LKG8_STRRB</name>
<dbReference type="Proteomes" id="UP000035682">
    <property type="component" value="Unplaced"/>
</dbReference>
<accession>A0A090LKG8</accession>
<dbReference type="AlphaFoldDB" id="A0A090LKG8"/>
<keyword evidence="3" id="KW-1185">Reference proteome</keyword>
<feature type="compositionally biased region" description="Basic and acidic residues" evidence="1">
    <location>
        <begin position="47"/>
        <end position="56"/>
    </location>
</feature>
<dbReference type="EMBL" id="LN609529">
    <property type="protein sequence ID" value="CEF68643.1"/>
    <property type="molecule type" value="Genomic_DNA"/>
</dbReference>
<organism evidence="2">
    <name type="scientific">Strongyloides ratti</name>
    <name type="common">Parasitic roundworm</name>
    <dbReference type="NCBI Taxonomy" id="34506"/>
    <lineage>
        <taxon>Eukaryota</taxon>
        <taxon>Metazoa</taxon>
        <taxon>Ecdysozoa</taxon>
        <taxon>Nematoda</taxon>
        <taxon>Chromadorea</taxon>
        <taxon>Rhabditida</taxon>
        <taxon>Tylenchina</taxon>
        <taxon>Panagrolaimomorpha</taxon>
        <taxon>Strongyloidoidea</taxon>
        <taxon>Strongyloididae</taxon>
        <taxon>Strongyloides</taxon>
    </lineage>
</organism>